<dbReference type="EMBL" id="CP012154">
    <property type="protein sequence ID" value="AKS42832.1"/>
    <property type="molecule type" value="Genomic_DNA"/>
</dbReference>
<dbReference type="Proteomes" id="UP000066624">
    <property type="component" value="Chromosome"/>
</dbReference>
<proteinExistence type="predicted"/>
<dbReference type="OrthoDB" id="6195578at2"/>
<evidence type="ECO:0000313" key="2">
    <source>
        <dbReference type="Proteomes" id="UP000066624"/>
    </source>
</evidence>
<dbReference type="RefSeq" id="WP_049726362.1">
    <property type="nucleotide sequence ID" value="NZ_CP012154.1"/>
</dbReference>
<evidence type="ECO:0000313" key="1">
    <source>
        <dbReference type="EMBL" id="AKS42832.1"/>
    </source>
</evidence>
<dbReference type="STRING" id="1579979.WM2015_2472"/>
<organism evidence="1 2">
    <name type="scientific">Wenzhouxiangella marina</name>
    <dbReference type="NCBI Taxonomy" id="1579979"/>
    <lineage>
        <taxon>Bacteria</taxon>
        <taxon>Pseudomonadati</taxon>
        <taxon>Pseudomonadota</taxon>
        <taxon>Gammaproteobacteria</taxon>
        <taxon>Chromatiales</taxon>
        <taxon>Wenzhouxiangellaceae</taxon>
        <taxon>Wenzhouxiangella</taxon>
    </lineage>
</organism>
<reference evidence="2" key="1">
    <citation type="submission" date="2015-07" db="EMBL/GenBank/DDBJ databases">
        <authorList>
            <person name="Kim K.M."/>
        </authorList>
    </citation>
    <scope>NUCLEOTIDE SEQUENCE [LARGE SCALE GENOMIC DNA]</scope>
    <source>
        <strain evidence="2">KCTC 42284</strain>
    </source>
</reference>
<accession>A0A0K0XYX8</accession>
<dbReference type="InterPro" id="IPR021806">
    <property type="entry name" value="DUF3379"/>
</dbReference>
<dbReference type="Pfam" id="PF11859">
    <property type="entry name" value="DUF3379"/>
    <property type="match status" value="1"/>
</dbReference>
<sequence length="245" mass="26873">MDLEALNKRLMSDPDLDDPALRALAEKDPACAEALEDARAFEARLERALALRAPRGLAERIIERQQRERRRPEIPWMLSTAAALALAIGLLAFRGPTPSTDPRQDDVWSTVAWHWAHDGPQVLEASLQMQSTAIEVDALLDSLGVHADEELLAQVRLGKICPTPDGRGAHLILTTDDGPITLMILPHTRAPMAPASVTLDDGLEAWLVNLDHGSMAVLAEPGRGAYELARRLQQQLSIDESQRSL</sequence>
<name>A0A0K0XYX8_9GAMM</name>
<keyword evidence="2" id="KW-1185">Reference proteome</keyword>
<dbReference type="AlphaFoldDB" id="A0A0K0XYX8"/>
<gene>
    <name evidence="1" type="ORF">WM2015_2472</name>
</gene>
<protein>
    <submittedName>
        <fullName evidence="1">Uncharacterized protein</fullName>
    </submittedName>
</protein>
<dbReference type="KEGG" id="wma:WM2015_2472"/>